<dbReference type="OrthoDB" id="5523216at2"/>
<organism evidence="2 3">
    <name type="scientific">Pajaroellobacter abortibovis</name>
    <dbReference type="NCBI Taxonomy" id="1882918"/>
    <lineage>
        <taxon>Bacteria</taxon>
        <taxon>Pseudomonadati</taxon>
        <taxon>Myxococcota</taxon>
        <taxon>Polyangia</taxon>
        <taxon>Polyangiales</taxon>
        <taxon>Polyangiaceae</taxon>
    </lineage>
</organism>
<keyword evidence="3" id="KW-1185">Reference proteome</keyword>
<feature type="domain" description="NADP-dependent oxidoreductase" evidence="1">
    <location>
        <begin position="16"/>
        <end position="305"/>
    </location>
</feature>
<dbReference type="STRING" id="1882918.BCY86_06975"/>
<dbReference type="Proteomes" id="UP000185544">
    <property type="component" value="Chromosome"/>
</dbReference>
<dbReference type="InterPro" id="IPR036812">
    <property type="entry name" value="NAD(P)_OxRdtase_dom_sf"/>
</dbReference>
<protein>
    <recommendedName>
        <fullName evidence="1">NADP-dependent oxidoreductase domain-containing protein</fullName>
    </recommendedName>
</protein>
<reference evidence="2 3" key="1">
    <citation type="submission" date="2016-08" db="EMBL/GenBank/DDBJ databases">
        <title>Identification and validation of antigenic proteins from Pajaroellobacter abortibovis using de-novo genome sequence assembly and reverse vaccinology.</title>
        <authorList>
            <person name="Welly B.T."/>
            <person name="Miller M.R."/>
            <person name="Stott J.L."/>
            <person name="Blanchard M.T."/>
            <person name="Islas-Trejo A.D."/>
            <person name="O'Rourke S.M."/>
            <person name="Young A.E."/>
            <person name="Medrano J.F."/>
            <person name="Van Eenennaam A.L."/>
        </authorList>
    </citation>
    <scope>NUCLEOTIDE SEQUENCE [LARGE SCALE GENOMIC DNA]</scope>
    <source>
        <strain evidence="2 3">BTF92-0548A/99-0131</strain>
    </source>
</reference>
<dbReference type="SUPFAM" id="SSF51430">
    <property type="entry name" value="NAD(P)-linked oxidoreductase"/>
    <property type="match status" value="1"/>
</dbReference>
<proteinExistence type="predicted"/>
<dbReference type="AlphaFoldDB" id="A0A1L6MY75"/>
<dbReference type="Gene3D" id="3.20.20.100">
    <property type="entry name" value="NADP-dependent oxidoreductase domain"/>
    <property type="match status" value="1"/>
</dbReference>
<evidence type="ECO:0000313" key="2">
    <source>
        <dbReference type="EMBL" id="APS00446.1"/>
    </source>
</evidence>
<accession>A0A1L6MY75</accession>
<dbReference type="EMBL" id="CP016908">
    <property type="protein sequence ID" value="APS00446.1"/>
    <property type="molecule type" value="Genomic_DNA"/>
</dbReference>
<name>A0A1L6MY75_9BACT</name>
<dbReference type="CDD" id="cd19086">
    <property type="entry name" value="AKR_AKR11C1"/>
    <property type="match status" value="1"/>
</dbReference>
<dbReference type="Pfam" id="PF00248">
    <property type="entry name" value="Aldo_ket_red"/>
    <property type="match status" value="1"/>
</dbReference>
<dbReference type="PANTHER" id="PTHR43312:SF1">
    <property type="entry name" value="NADP-DEPENDENT OXIDOREDUCTASE DOMAIN-CONTAINING PROTEIN"/>
    <property type="match status" value="1"/>
</dbReference>
<dbReference type="PANTHER" id="PTHR43312">
    <property type="entry name" value="D-THREO-ALDOSE 1-DEHYDROGENASE"/>
    <property type="match status" value="1"/>
</dbReference>
<evidence type="ECO:0000259" key="1">
    <source>
        <dbReference type="Pfam" id="PF00248"/>
    </source>
</evidence>
<evidence type="ECO:0000313" key="3">
    <source>
        <dbReference type="Proteomes" id="UP000185544"/>
    </source>
</evidence>
<dbReference type="InterPro" id="IPR023210">
    <property type="entry name" value="NADP_OxRdtase_dom"/>
</dbReference>
<dbReference type="RefSeq" id="WP_075277113.1">
    <property type="nucleotide sequence ID" value="NZ_CP016908.1"/>
</dbReference>
<gene>
    <name evidence="2" type="ORF">BCY86_06975</name>
</gene>
<dbReference type="KEGG" id="pabo:BCY86_06975"/>
<sequence length="312" mass="35328">MKTRILGKTGKSVSQLALGTWAFSGETYGAMEPTEAKRIVLQAVEQGISLIETSDSYGAGQVQMSLGEWLSSYPHVQIATRIGIDLSTEPARKNFTPAYLRLAVARSCKRLRKEQLDFCLLHNPSWDTLKQGKATHALTAMQQEGRIAHWGVSVDNAKIGQAAVAQGAELIELPFNLFHPHDFYQLAQEVKEKQIGILARSILNFGLLVGLWSMEHTFPQEDHRCDRWNLKSFQRRLKQIHAFRFLIKDEVHSLRAASIRFVLSHPLVSSAVIGPRNILQLEQLLRDMGQGSIYLPDEDLQRLRQLFFRTNK</sequence>
<dbReference type="InterPro" id="IPR053135">
    <property type="entry name" value="AKR2_Oxidoreductase"/>
</dbReference>